<name>A0A371H3Y9_MUCPR</name>
<feature type="non-terminal residue" evidence="1">
    <location>
        <position position="1"/>
    </location>
</feature>
<protein>
    <submittedName>
        <fullName evidence="1">Uncharacterized protein</fullName>
    </submittedName>
</protein>
<dbReference type="Proteomes" id="UP000257109">
    <property type="component" value="Unassembled WGS sequence"/>
</dbReference>
<sequence length="90" mass="10619">MMLQLDLKMIQGLKKLGLHKKIKDNLPNFPKEIDIPNLDDDFYLSISFRRRIKKCTQNSLYHFSNCLSFHKFLPTHKTFLSSLNSKALSY</sequence>
<accession>A0A371H3Y9</accession>
<gene>
    <name evidence="1" type="ORF">CR513_19726</name>
</gene>
<dbReference type="EMBL" id="QJKJ01003638">
    <property type="protein sequence ID" value="RDX97507.1"/>
    <property type="molecule type" value="Genomic_DNA"/>
</dbReference>
<proteinExistence type="predicted"/>
<keyword evidence="2" id="KW-1185">Reference proteome</keyword>
<evidence type="ECO:0000313" key="1">
    <source>
        <dbReference type="EMBL" id="RDX97507.1"/>
    </source>
</evidence>
<evidence type="ECO:0000313" key="2">
    <source>
        <dbReference type="Proteomes" id="UP000257109"/>
    </source>
</evidence>
<comment type="caution">
    <text evidence="1">The sequence shown here is derived from an EMBL/GenBank/DDBJ whole genome shotgun (WGS) entry which is preliminary data.</text>
</comment>
<reference evidence="1" key="1">
    <citation type="submission" date="2018-05" db="EMBL/GenBank/DDBJ databases">
        <title>Draft genome of Mucuna pruriens seed.</title>
        <authorList>
            <person name="Nnadi N.E."/>
            <person name="Vos R."/>
            <person name="Hasami M.H."/>
            <person name="Devisetty U.K."/>
            <person name="Aguiy J.C."/>
        </authorList>
    </citation>
    <scope>NUCLEOTIDE SEQUENCE [LARGE SCALE GENOMIC DNA]</scope>
    <source>
        <strain evidence="1">JCA_2017</strain>
    </source>
</reference>
<dbReference type="AlphaFoldDB" id="A0A371H3Y9"/>
<organism evidence="1 2">
    <name type="scientific">Mucuna pruriens</name>
    <name type="common">Velvet bean</name>
    <name type="synonym">Dolichos pruriens</name>
    <dbReference type="NCBI Taxonomy" id="157652"/>
    <lineage>
        <taxon>Eukaryota</taxon>
        <taxon>Viridiplantae</taxon>
        <taxon>Streptophyta</taxon>
        <taxon>Embryophyta</taxon>
        <taxon>Tracheophyta</taxon>
        <taxon>Spermatophyta</taxon>
        <taxon>Magnoliopsida</taxon>
        <taxon>eudicotyledons</taxon>
        <taxon>Gunneridae</taxon>
        <taxon>Pentapetalae</taxon>
        <taxon>rosids</taxon>
        <taxon>fabids</taxon>
        <taxon>Fabales</taxon>
        <taxon>Fabaceae</taxon>
        <taxon>Papilionoideae</taxon>
        <taxon>50 kb inversion clade</taxon>
        <taxon>NPAAA clade</taxon>
        <taxon>indigoferoid/millettioid clade</taxon>
        <taxon>Phaseoleae</taxon>
        <taxon>Mucuna</taxon>
    </lineage>
</organism>